<proteinExistence type="predicted"/>
<dbReference type="PRINTS" id="PR00762">
    <property type="entry name" value="CLCHANNEL"/>
</dbReference>
<dbReference type="PANTHER" id="PTHR43427">
    <property type="entry name" value="CHLORIDE CHANNEL PROTEIN CLC-E"/>
    <property type="match status" value="1"/>
</dbReference>
<evidence type="ECO:0000256" key="7">
    <source>
        <dbReference type="ARBA" id="ARBA00023173"/>
    </source>
</evidence>
<evidence type="ECO:0000256" key="6">
    <source>
        <dbReference type="ARBA" id="ARBA00023136"/>
    </source>
</evidence>
<keyword evidence="4 10" id="KW-1133">Transmembrane helix</keyword>
<comment type="subcellular location">
    <subcellularLocation>
        <location evidence="1">Membrane</location>
        <topology evidence="1">Multi-pass membrane protein</topology>
    </subcellularLocation>
</comment>
<feature type="transmembrane region" description="Helical" evidence="10">
    <location>
        <begin position="84"/>
        <end position="107"/>
    </location>
</feature>
<dbReference type="AlphaFoldDB" id="A0A382UK31"/>
<dbReference type="SUPFAM" id="SSF81340">
    <property type="entry name" value="Clc chloride channel"/>
    <property type="match status" value="1"/>
</dbReference>
<dbReference type="CDD" id="cd00400">
    <property type="entry name" value="Voltage_gated_ClC"/>
    <property type="match status" value="1"/>
</dbReference>
<evidence type="ECO:0000256" key="2">
    <source>
        <dbReference type="ARBA" id="ARBA00022448"/>
    </source>
</evidence>
<reference evidence="11" key="1">
    <citation type="submission" date="2018-05" db="EMBL/GenBank/DDBJ databases">
        <authorList>
            <person name="Lanie J.A."/>
            <person name="Ng W.-L."/>
            <person name="Kazmierczak K.M."/>
            <person name="Andrzejewski T.M."/>
            <person name="Davidsen T.M."/>
            <person name="Wayne K.J."/>
            <person name="Tettelin H."/>
            <person name="Glass J.I."/>
            <person name="Rusch D."/>
            <person name="Podicherti R."/>
            <person name="Tsui H.-C.T."/>
            <person name="Winkler M.E."/>
        </authorList>
    </citation>
    <scope>NUCLEOTIDE SEQUENCE</scope>
</reference>
<feature type="transmembrane region" description="Helical" evidence="10">
    <location>
        <begin position="209"/>
        <end position="229"/>
    </location>
</feature>
<accession>A0A382UK31</accession>
<evidence type="ECO:0000256" key="4">
    <source>
        <dbReference type="ARBA" id="ARBA00022989"/>
    </source>
</evidence>
<keyword evidence="2" id="KW-0813">Transport</keyword>
<feature type="transmembrane region" description="Helical" evidence="10">
    <location>
        <begin position="27"/>
        <end position="53"/>
    </location>
</feature>
<feature type="transmembrane region" description="Helical" evidence="10">
    <location>
        <begin position="173"/>
        <end position="197"/>
    </location>
</feature>
<keyword evidence="8" id="KW-0868">Chloride</keyword>
<organism evidence="11">
    <name type="scientific">marine metagenome</name>
    <dbReference type="NCBI Taxonomy" id="408172"/>
    <lineage>
        <taxon>unclassified sequences</taxon>
        <taxon>metagenomes</taxon>
        <taxon>ecological metagenomes</taxon>
    </lineage>
</organism>
<feature type="transmembrane region" description="Helical" evidence="10">
    <location>
        <begin position="249"/>
        <end position="268"/>
    </location>
</feature>
<evidence type="ECO:0000256" key="10">
    <source>
        <dbReference type="SAM" id="Phobius"/>
    </source>
</evidence>
<dbReference type="Gene3D" id="1.10.3080.10">
    <property type="entry name" value="Clc chloride channel"/>
    <property type="match status" value="1"/>
</dbReference>
<evidence type="ECO:0000256" key="9">
    <source>
        <dbReference type="ARBA" id="ARBA00023303"/>
    </source>
</evidence>
<keyword evidence="5" id="KW-0406">Ion transport</keyword>
<name>A0A382UK31_9ZZZZ</name>
<dbReference type="GO" id="GO:0034707">
    <property type="term" value="C:chloride channel complex"/>
    <property type="evidence" value="ECO:0007669"/>
    <property type="project" value="UniProtKB-KW"/>
</dbReference>
<dbReference type="InterPro" id="IPR001807">
    <property type="entry name" value="ClC"/>
</dbReference>
<dbReference type="GO" id="GO:0005254">
    <property type="term" value="F:chloride channel activity"/>
    <property type="evidence" value="ECO:0007669"/>
    <property type="project" value="UniProtKB-KW"/>
</dbReference>
<evidence type="ECO:0000313" key="11">
    <source>
        <dbReference type="EMBL" id="SVD34560.1"/>
    </source>
</evidence>
<dbReference type="InterPro" id="IPR014743">
    <property type="entry name" value="Cl-channel_core"/>
</dbReference>
<keyword evidence="7" id="KW-0869">Chloride channel</keyword>
<evidence type="ECO:0000256" key="1">
    <source>
        <dbReference type="ARBA" id="ARBA00004141"/>
    </source>
</evidence>
<evidence type="ECO:0000256" key="5">
    <source>
        <dbReference type="ARBA" id="ARBA00023065"/>
    </source>
</evidence>
<feature type="non-terminal residue" evidence="11">
    <location>
        <position position="286"/>
    </location>
</feature>
<keyword evidence="9" id="KW-0407">Ion channel</keyword>
<keyword evidence="3 10" id="KW-0812">Transmembrane</keyword>
<evidence type="ECO:0000256" key="8">
    <source>
        <dbReference type="ARBA" id="ARBA00023214"/>
    </source>
</evidence>
<evidence type="ECO:0000256" key="3">
    <source>
        <dbReference type="ARBA" id="ARBA00022692"/>
    </source>
</evidence>
<sequence>MGYLRADNFDYKGNHFRKPYMGKFKEALVEMGIVFIVGGLIGAVLAIVSNLFVSGVQFFSQQRESSDLFVLSLGEYSVSFSPVVYLWVAAAVVVFIRTALGVTKWAGPADAMYAAHQIKEPLDIKRGLASTLAAFTSASGGASVGQYGPLVHFGATMGVWVKRFLTSRLSHDVYLGCGVAAAISAGFNAPIAGVVFAHEAVLRHFSLRAIAPIAVASVTASALGTSWFPSASGFEASFSVPQLAELVPLLILLSPILAVVAIVFMQSLRYGASLPPKLNVSPMAAP</sequence>
<dbReference type="InterPro" id="IPR050368">
    <property type="entry name" value="ClC-type_chloride_channel"/>
</dbReference>
<dbReference type="PANTHER" id="PTHR43427:SF6">
    <property type="entry name" value="CHLORIDE CHANNEL PROTEIN CLC-E"/>
    <property type="match status" value="1"/>
</dbReference>
<dbReference type="Pfam" id="PF00654">
    <property type="entry name" value="Voltage_CLC"/>
    <property type="match status" value="1"/>
</dbReference>
<keyword evidence="6 10" id="KW-0472">Membrane</keyword>
<gene>
    <name evidence="11" type="ORF">METZ01_LOCUS387414</name>
</gene>
<dbReference type="EMBL" id="UINC01144814">
    <property type="protein sequence ID" value="SVD34560.1"/>
    <property type="molecule type" value="Genomic_DNA"/>
</dbReference>
<protein>
    <submittedName>
        <fullName evidence="11">Uncharacterized protein</fullName>
    </submittedName>
</protein>